<dbReference type="RefSeq" id="WP_276239685.1">
    <property type="nucleotide sequence ID" value="NZ_CP119991.1"/>
</dbReference>
<comment type="caution">
    <text evidence="3">The sequence shown here is derived from an EMBL/GenBank/DDBJ whole genome shotgun (WGS) entry which is preliminary data.</text>
</comment>
<gene>
    <name evidence="3" type="ORF">ACFQKD_00175</name>
</gene>
<name>A0ABD5WTU0_9EURY</name>
<dbReference type="GeneID" id="79271916"/>
<dbReference type="InterPro" id="IPR036388">
    <property type="entry name" value="WH-like_DNA-bd_sf"/>
</dbReference>
<protein>
    <submittedName>
        <fullName evidence="3">Helix-turn-helix transcriptional regulator</fullName>
    </submittedName>
</protein>
<feature type="domain" description="Methanogenesis regulatory protein FilR1 middle" evidence="1">
    <location>
        <begin position="124"/>
        <end position="252"/>
    </location>
</feature>
<accession>A0ABD5WTU0</accession>
<dbReference type="Pfam" id="PF25213">
    <property type="entry name" value="HVO_A0261_N"/>
    <property type="match status" value="1"/>
</dbReference>
<sequence>MKESIQEIEFIARSTARVRILEELSTASELTRADLRDRVDCSRTTVQRNLEALIDKEIVSNSYRTYSLTPSGRHLAESFLDLVESTAVFGRLQPVLKWVDYGDIDLDLRHFADATLVVPDDGDPYKMINHQVDTIRDTERAYGLLSFTGLHATEVAARKVIEDGAQMEIVATPAVAETHLTEPQYREVNDAAADTGRWHIYEYPGNIPYCLIVFDDVIQLVVAEDGDPRALLESEADEVRSWATETYQSFKRDATIVLGEA</sequence>
<reference evidence="3 4" key="1">
    <citation type="journal article" date="2019" name="Int. J. Syst. Evol. Microbiol.">
        <title>The Global Catalogue of Microorganisms (GCM) 10K type strain sequencing project: providing services to taxonomists for standard genome sequencing and annotation.</title>
        <authorList>
            <consortium name="The Broad Institute Genomics Platform"/>
            <consortium name="The Broad Institute Genome Sequencing Center for Infectious Disease"/>
            <person name="Wu L."/>
            <person name="Ma J."/>
        </authorList>
    </citation>
    <scope>NUCLEOTIDE SEQUENCE [LARGE SCALE GENOMIC DNA]</scope>
    <source>
        <strain evidence="3 4">DT55</strain>
    </source>
</reference>
<dbReference type="Pfam" id="PF08350">
    <property type="entry name" value="FilR1_middle"/>
    <property type="match status" value="1"/>
</dbReference>
<dbReference type="InterPro" id="IPR013561">
    <property type="entry name" value="FilR1_middle_dom"/>
</dbReference>
<feature type="domain" description="HVO-A0261-like N-terminal" evidence="2">
    <location>
        <begin position="6"/>
        <end position="85"/>
    </location>
</feature>
<keyword evidence="4" id="KW-1185">Reference proteome</keyword>
<dbReference type="AlphaFoldDB" id="A0ABD5WTU0"/>
<evidence type="ECO:0000259" key="2">
    <source>
        <dbReference type="Pfam" id="PF25213"/>
    </source>
</evidence>
<proteinExistence type="predicted"/>
<dbReference type="InterPro" id="IPR057527">
    <property type="entry name" value="HVO_A0261-like_N"/>
</dbReference>
<dbReference type="Proteomes" id="UP001596388">
    <property type="component" value="Unassembled WGS sequence"/>
</dbReference>
<dbReference type="EMBL" id="JBHTAG010000001">
    <property type="protein sequence ID" value="MFC7095707.1"/>
    <property type="molecule type" value="Genomic_DNA"/>
</dbReference>
<dbReference type="InterPro" id="IPR036390">
    <property type="entry name" value="WH_DNA-bd_sf"/>
</dbReference>
<evidence type="ECO:0000313" key="3">
    <source>
        <dbReference type="EMBL" id="MFC7095707.1"/>
    </source>
</evidence>
<dbReference type="SUPFAM" id="SSF46785">
    <property type="entry name" value="Winged helix' DNA-binding domain"/>
    <property type="match status" value="1"/>
</dbReference>
<organism evidence="3 4">
    <name type="scientific">Halobaculum marinum</name>
    <dbReference type="NCBI Taxonomy" id="3031996"/>
    <lineage>
        <taxon>Archaea</taxon>
        <taxon>Methanobacteriati</taxon>
        <taxon>Methanobacteriota</taxon>
        <taxon>Stenosarchaea group</taxon>
        <taxon>Halobacteria</taxon>
        <taxon>Halobacteriales</taxon>
        <taxon>Haloferacaceae</taxon>
        <taxon>Halobaculum</taxon>
    </lineage>
</organism>
<evidence type="ECO:0000313" key="4">
    <source>
        <dbReference type="Proteomes" id="UP001596388"/>
    </source>
</evidence>
<evidence type="ECO:0000259" key="1">
    <source>
        <dbReference type="Pfam" id="PF08350"/>
    </source>
</evidence>
<dbReference type="Gene3D" id="1.10.10.10">
    <property type="entry name" value="Winged helix-like DNA-binding domain superfamily/Winged helix DNA-binding domain"/>
    <property type="match status" value="1"/>
</dbReference>